<keyword evidence="2" id="KW-0067">ATP-binding</keyword>
<dbReference type="OrthoDB" id="498611at2759"/>
<dbReference type="Proteomes" id="UP000054937">
    <property type="component" value="Unassembled WGS sequence"/>
</dbReference>
<dbReference type="PANTHER" id="PTHR12280:SF20">
    <property type="entry name" value="4'-PHOSPHOPANTETHEINE PHOSPHATASE"/>
    <property type="match status" value="1"/>
</dbReference>
<evidence type="ECO:0000256" key="1">
    <source>
        <dbReference type="ARBA" id="ARBA00022741"/>
    </source>
</evidence>
<dbReference type="OMA" id="FPSCALH"/>
<accession>A0A0V0QS24</accession>
<organism evidence="5 6">
    <name type="scientific">Pseudocohnilembus persalinus</name>
    <name type="common">Ciliate</name>
    <dbReference type="NCBI Taxonomy" id="266149"/>
    <lineage>
        <taxon>Eukaryota</taxon>
        <taxon>Sar</taxon>
        <taxon>Alveolata</taxon>
        <taxon>Ciliophora</taxon>
        <taxon>Intramacronucleata</taxon>
        <taxon>Oligohymenophorea</taxon>
        <taxon>Scuticociliatia</taxon>
        <taxon>Philasterida</taxon>
        <taxon>Pseudocohnilembidae</taxon>
        <taxon>Pseudocohnilembus</taxon>
    </lineage>
</organism>
<feature type="region of interest" description="Disordered" evidence="4">
    <location>
        <begin position="22"/>
        <end position="56"/>
    </location>
</feature>
<evidence type="ECO:0000256" key="3">
    <source>
        <dbReference type="ARBA" id="ARBA00022993"/>
    </source>
</evidence>
<feature type="compositionally biased region" description="Low complexity" evidence="4">
    <location>
        <begin position="32"/>
        <end position="54"/>
    </location>
</feature>
<dbReference type="PANTHER" id="PTHR12280">
    <property type="entry name" value="PANTOTHENATE KINASE"/>
    <property type="match status" value="1"/>
</dbReference>
<keyword evidence="3" id="KW-0173">Coenzyme A biosynthesis</keyword>
<sequence>MNQQEDSTKIDRVKQVLTQLAEKNKDIQENGNEQTNQNSQINQNNKPQIQNGNQSLNQLKPSLSLNRKKSMDYLIPYIGLDIGGTVAKCCIAFKKGINVEFTHLAHLKIQTHSDFDLYFEDFPSNDLTELFEFIDEQEISNFTQKFYITGGGAHKYEEVIKKRLGVQVIKVQEMQSLSYGLKVLDMLLPNDSVYRFNQEKKQIEYIEQSNWMFPLILVQIGSGVSILKVKNKDEFERVSGTSLGGNVFLGIAHLLTGNNNFNQALKKASIGNNRNIDLFVSDIYKQIQSVPEDIYGDSLCVSFGRVKQMLKEGKEIKTEDLLQSALQMVAFNISQIAFLVARIHKIDHIFFTGYFIKNHTDTIGCIEEAVNYFSKSQEQNKKAFFLKHDGFLGALGSFYVAATDSKIKFKSKQEEQ</sequence>
<dbReference type="GO" id="GO:0005634">
    <property type="term" value="C:nucleus"/>
    <property type="evidence" value="ECO:0007669"/>
    <property type="project" value="TreeGrafter"/>
</dbReference>
<dbReference type="InterPro" id="IPR004567">
    <property type="entry name" value="Type_II_PanK"/>
</dbReference>
<evidence type="ECO:0000256" key="4">
    <source>
        <dbReference type="SAM" id="MobiDB-lite"/>
    </source>
</evidence>
<dbReference type="Gene3D" id="3.30.420.40">
    <property type="match status" value="1"/>
</dbReference>
<dbReference type="GO" id="GO:0004594">
    <property type="term" value="F:pantothenate kinase activity"/>
    <property type="evidence" value="ECO:0007669"/>
    <property type="project" value="TreeGrafter"/>
</dbReference>
<dbReference type="FunCoup" id="A0A0V0QS24">
    <property type="interactions" value="34"/>
</dbReference>
<dbReference type="Pfam" id="PF03630">
    <property type="entry name" value="Fumble"/>
    <property type="match status" value="1"/>
</dbReference>
<dbReference type="EMBL" id="LDAU01000111">
    <property type="protein sequence ID" value="KRX04741.1"/>
    <property type="molecule type" value="Genomic_DNA"/>
</dbReference>
<dbReference type="AlphaFoldDB" id="A0A0V0QS24"/>
<protein>
    <recommendedName>
        <fullName evidence="7">Pantothenate kinase</fullName>
    </recommendedName>
</protein>
<evidence type="ECO:0000313" key="5">
    <source>
        <dbReference type="EMBL" id="KRX04741.1"/>
    </source>
</evidence>
<evidence type="ECO:0008006" key="7">
    <source>
        <dbReference type="Google" id="ProtNLM"/>
    </source>
</evidence>
<keyword evidence="1" id="KW-0547">Nucleotide-binding</keyword>
<dbReference type="CDD" id="cd24086">
    <property type="entry name" value="ASKHA_NBD_PanK-II_euk"/>
    <property type="match status" value="1"/>
</dbReference>
<proteinExistence type="predicted"/>
<name>A0A0V0QS24_PSEPJ</name>
<gene>
    <name evidence="5" type="ORF">PPERSA_11797</name>
</gene>
<comment type="caution">
    <text evidence="5">The sequence shown here is derived from an EMBL/GenBank/DDBJ whole genome shotgun (WGS) entry which is preliminary data.</text>
</comment>
<dbReference type="GO" id="GO:0015937">
    <property type="term" value="P:coenzyme A biosynthetic process"/>
    <property type="evidence" value="ECO:0007669"/>
    <property type="project" value="UniProtKB-KW"/>
</dbReference>
<dbReference type="GO" id="GO:0005524">
    <property type="term" value="F:ATP binding"/>
    <property type="evidence" value="ECO:0007669"/>
    <property type="project" value="UniProtKB-KW"/>
</dbReference>
<keyword evidence="6" id="KW-1185">Reference proteome</keyword>
<evidence type="ECO:0000256" key="2">
    <source>
        <dbReference type="ARBA" id="ARBA00022840"/>
    </source>
</evidence>
<dbReference type="InterPro" id="IPR043129">
    <property type="entry name" value="ATPase_NBD"/>
</dbReference>
<reference evidence="5 6" key="1">
    <citation type="journal article" date="2015" name="Sci. Rep.">
        <title>Genome of the facultative scuticociliatosis pathogen Pseudocohnilembus persalinus provides insight into its virulence through horizontal gene transfer.</title>
        <authorList>
            <person name="Xiong J."/>
            <person name="Wang G."/>
            <person name="Cheng J."/>
            <person name="Tian M."/>
            <person name="Pan X."/>
            <person name="Warren A."/>
            <person name="Jiang C."/>
            <person name="Yuan D."/>
            <person name="Miao W."/>
        </authorList>
    </citation>
    <scope>NUCLEOTIDE SEQUENCE [LARGE SCALE GENOMIC DNA]</scope>
    <source>
        <strain evidence="5">36N120E</strain>
    </source>
</reference>
<dbReference type="GO" id="GO:0005829">
    <property type="term" value="C:cytosol"/>
    <property type="evidence" value="ECO:0007669"/>
    <property type="project" value="TreeGrafter"/>
</dbReference>
<dbReference type="Gene3D" id="3.30.420.510">
    <property type="match status" value="1"/>
</dbReference>
<dbReference type="InParanoid" id="A0A0V0QS24"/>
<dbReference type="SUPFAM" id="SSF53067">
    <property type="entry name" value="Actin-like ATPase domain"/>
    <property type="match status" value="2"/>
</dbReference>
<evidence type="ECO:0000313" key="6">
    <source>
        <dbReference type="Proteomes" id="UP000054937"/>
    </source>
</evidence>